<feature type="region of interest" description="Disordered" evidence="1">
    <location>
        <begin position="1"/>
        <end position="30"/>
    </location>
</feature>
<protein>
    <submittedName>
        <fullName evidence="2">Uncharacterized protein</fullName>
    </submittedName>
</protein>
<organism evidence="2 3">
    <name type="scientific">Liparis tanakae</name>
    <name type="common">Tanaka's snailfish</name>
    <dbReference type="NCBI Taxonomy" id="230148"/>
    <lineage>
        <taxon>Eukaryota</taxon>
        <taxon>Metazoa</taxon>
        <taxon>Chordata</taxon>
        <taxon>Craniata</taxon>
        <taxon>Vertebrata</taxon>
        <taxon>Euteleostomi</taxon>
        <taxon>Actinopterygii</taxon>
        <taxon>Neopterygii</taxon>
        <taxon>Teleostei</taxon>
        <taxon>Neoteleostei</taxon>
        <taxon>Acanthomorphata</taxon>
        <taxon>Eupercaria</taxon>
        <taxon>Perciformes</taxon>
        <taxon>Cottioidei</taxon>
        <taxon>Cottales</taxon>
        <taxon>Liparidae</taxon>
        <taxon>Liparis</taxon>
    </lineage>
</organism>
<keyword evidence="3" id="KW-1185">Reference proteome</keyword>
<evidence type="ECO:0000256" key="1">
    <source>
        <dbReference type="SAM" id="MobiDB-lite"/>
    </source>
</evidence>
<comment type="caution">
    <text evidence="2">The sequence shown here is derived from an EMBL/GenBank/DDBJ whole genome shotgun (WGS) entry which is preliminary data.</text>
</comment>
<sequence length="72" mass="7743">MLLQSGTYSERAELELGPHASPSRQRGSRLRVSEEVLVLRAASVRGPCGDVNRRVVSETSGSPARLITGLPK</sequence>
<gene>
    <name evidence="2" type="ORF">EYF80_003982</name>
</gene>
<dbReference type="Proteomes" id="UP000314294">
    <property type="component" value="Unassembled WGS sequence"/>
</dbReference>
<reference evidence="2 3" key="1">
    <citation type="submission" date="2019-03" db="EMBL/GenBank/DDBJ databases">
        <title>First draft genome of Liparis tanakae, snailfish: a comprehensive survey of snailfish specific genes.</title>
        <authorList>
            <person name="Kim W."/>
            <person name="Song I."/>
            <person name="Jeong J.-H."/>
            <person name="Kim D."/>
            <person name="Kim S."/>
            <person name="Ryu S."/>
            <person name="Song J.Y."/>
            <person name="Lee S.K."/>
        </authorList>
    </citation>
    <scope>NUCLEOTIDE SEQUENCE [LARGE SCALE GENOMIC DNA]</scope>
    <source>
        <tissue evidence="2">Muscle</tissue>
    </source>
</reference>
<dbReference type="AlphaFoldDB" id="A0A4Z2J5S3"/>
<name>A0A4Z2J5S3_9TELE</name>
<evidence type="ECO:0000313" key="3">
    <source>
        <dbReference type="Proteomes" id="UP000314294"/>
    </source>
</evidence>
<dbReference type="EMBL" id="SRLO01000019">
    <property type="protein sequence ID" value="TNN85735.1"/>
    <property type="molecule type" value="Genomic_DNA"/>
</dbReference>
<proteinExistence type="predicted"/>
<evidence type="ECO:0000313" key="2">
    <source>
        <dbReference type="EMBL" id="TNN85735.1"/>
    </source>
</evidence>
<accession>A0A4Z2J5S3</accession>